<proteinExistence type="predicted"/>
<dbReference type="Proteomes" id="UP000003586">
    <property type="component" value="Chromosome"/>
</dbReference>
<feature type="domain" description="Pyrroline-5-carboxylate reductase catalytic N-terminal" evidence="1">
    <location>
        <begin position="3"/>
        <end position="87"/>
    </location>
</feature>
<dbReference type="Gene3D" id="3.40.50.720">
    <property type="entry name" value="NAD(P)-binding Rossmann-like Domain"/>
    <property type="match status" value="1"/>
</dbReference>
<dbReference type="InterPro" id="IPR028939">
    <property type="entry name" value="P5C_Rdtase_cat_N"/>
</dbReference>
<dbReference type="InterPro" id="IPR008927">
    <property type="entry name" value="6-PGluconate_DH-like_C_sf"/>
</dbReference>
<dbReference type="KEGG" id="nso:NIASO_05710"/>
<gene>
    <name evidence="3" type="ORF">NIASO_05710</name>
</gene>
<evidence type="ECO:0000259" key="1">
    <source>
        <dbReference type="Pfam" id="PF03807"/>
    </source>
</evidence>
<dbReference type="AlphaFoldDB" id="W0EVH9"/>
<name>W0EVH9_9BACT</name>
<evidence type="ECO:0000259" key="2">
    <source>
        <dbReference type="Pfam" id="PF10728"/>
    </source>
</evidence>
<feature type="domain" description="DUF2520" evidence="2">
    <location>
        <begin position="125"/>
        <end position="245"/>
    </location>
</feature>
<dbReference type="InterPro" id="IPR036291">
    <property type="entry name" value="NAD(P)-bd_dom_sf"/>
</dbReference>
<evidence type="ECO:0008006" key="5">
    <source>
        <dbReference type="Google" id="ProtNLM"/>
    </source>
</evidence>
<evidence type="ECO:0000313" key="3">
    <source>
        <dbReference type="EMBL" id="AHF14810.1"/>
    </source>
</evidence>
<dbReference type="InterPro" id="IPR018931">
    <property type="entry name" value="DUF2520"/>
</dbReference>
<dbReference type="STRING" id="929713.NIASO_05710"/>
<dbReference type="eggNOG" id="COG5495">
    <property type="taxonomic scope" value="Bacteria"/>
</dbReference>
<dbReference type="PANTHER" id="PTHR40459">
    <property type="entry name" value="CONSERVED HYPOTHETICAL ALANINE AND LEUCINE RICH PROTEIN"/>
    <property type="match status" value="1"/>
</dbReference>
<dbReference type="PANTHER" id="PTHR40459:SF1">
    <property type="entry name" value="CONSERVED HYPOTHETICAL ALANINE AND LEUCINE RICH PROTEIN"/>
    <property type="match status" value="1"/>
</dbReference>
<dbReference type="Pfam" id="PF03807">
    <property type="entry name" value="F420_oxidored"/>
    <property type="match status" value="1"/>
</dbReference>
<protein>
    <recommendedName>
        <fullName evidence="5">NADP oxidoreductase</fullName>
    </recommendedName>
</protein>
<dbReference type="SUPFAM" id="SSF51735">
    <property type="entry name" value="NAD(P)-binding Rossmann-fold domains"/>
    <property type="match status" value="1"/>
</dbReference>
<dbReference type="Gene3D" id="1.10.1040.20">
    <property type="entry name" value="ProC-like, C-terminal domain"/>
    <property type="match status" value="1"/>
</dbReference>
<keyword evidence="4" id="KW-1185">Reference proteome</keyword>
<reference evidence="3 4" key="1">
    <citation type="submission" date="2013-12" db="EMBL/GenBank/DDBJ databases">
        <authorList>
            <consortium name="DOE Joint Genome Institute"/>
            <person name="Eisen J."/>
            <person name="Huntemann M."/>
            <person name="Han J."/>
            <person name="Chen A."/>
            <person name="Kyrpides N."/>
            <person name="Mavromatis K."/>
            <person name="Markowitz V."/>
            <person name="Palaniappan K."/>
            <person name="Ivanova N."/>
            <person name="Schaumberg A."/>
            <person name="Pati A."/>
            <person name="Liolios K."/>
            <person name="Nordberg H.P."/>
            <person name="Cantor M.N."/>
            <person name="Hua S.X."/>
            <person name="Woyke T."/>
        </authorList>
    </citation>
    <scope>NUCLEOTIDE SEQUENCE [LARGE SCALE GENOMIC DNA]</scope>
    <source>
        <strain evidence="4">DSM 19437</strain>
    </source>
</reference>
<dbReference type="SUPFAM" id="SSF48179">
    <property type="entry name" value="6-phosphogluconate dehydrogenase C-terminal domain-like"/>
    <property type="match status" value="1"/>
</dbReference>
<organism evidence="3 4">
    <name type="scientific">Niabella soli DSM 19437</name>
    <dbReference type="NCBI Taxonomy" id="929713"/>
    <lineage>
        <taxon>Bacteria</taxon>
        <taxon>Pseudomonadati</taxon>
        <taxon>Bacteroidota</taxon>
        <taxon>Chitinophagia</taxon>
        <taxon>Chitinophagales</taxon>
        <taxon>Chitinophagaceae</taxon>
        <taxon>Niabella</taxon>
    </lineage>
</organism>
<dbReference type="InterPro" id="IPR037108">
    <property type="entry name" value="TM1727-like_C_sf"/>
</dbReference>
<accession>W0EVH9</accession>
<dbReference type="HOGENOM" id="CLU_055635_1_1_10"/>
<dbReference type="Pfam" id="PF10728">
    <property type="entry name" value="DUF2520"/>
    <property type="match status" value="1"/>
</dbReference>
<sequence>MVIVGTGNVATVLGKKLVAAGHEIVQVYGRDTTAASKLAYEWGTKSINYTSLITRDADLYLIAVADAAIPVIAADLQLKDKVVAHTAAAVPMEALEKVSENYGVFYPLQSIRKEQVVFPELTIYTEAVNVYTRNVLDHLAQSITDLPVHHADIALRSKLHVAAVFVNNFTNYLFDLAETFCEKEGIGFDELLPLIRNTVDRLTTDRPRNMQTGPAIRKDLETIARHKALLNNYPEQLAVYDFLSNALMHH</sequence>
<evidence type="ECO:0000313" key="4">
    <source>
        <dbReference type="Proteomes" id="UP000003586"/>
    </source>
</evidence>
<dbReference type="EMBL" id="CP007035">
    <property type="protein sequence ID" value="AHF14810.1"/>
    <property type="molecule type" value="Genomic_DNA"/>
</dbReference>